<dbReference type="Proteomes" id="UP001596047">
    <property type="component" value="Unassembled WGS sequence"/>
</dbReference>
<dbReference type="InterPro" id="IPR008920">
    <property type="entry name" value="TF_FadR/GntR_C"/>
</dbReference>
<dbReference type="Gene3D" id="1.10.10.10">
    <property type="entry name" value="Winged helix-like DNA-binding domain superfamily/Winged helix DNA-binding domain"/>
    <property type="match status" value="1"/>
</dbReference>
<evidence type="ECO:0000259" key="4">
    <source>
        <dbReference type="PROSITE" id="PS50949"/>
    </source>
</evidence>
<comment type="caution">
    <text evidence="5">The sequence shown here is derived from an EMBL/GenBank/DDBJ whole genome shotgun (WGS) entry which is preliminary data.</text>
</comment>
<dbReference type="Pfam" id="PF00392">
    <property type="entry name" value="GntR"/>
    <property type="match status" value="1"/>
</dbReference>
<reference evidence="6" key="1">
    <citation type="journal article" date="2019" name="Int. J. Syst. Evol. Microbiol.">
        <title>The Global Catalogue of Microorganisms (GCM) 10K type strain sequencing project: providing services to taxonomists for standard genome sequencing and annotation.</title>
        <authorList>
            <consortium name="The Broad Institute Genomics Platform"/>
            <consortium name="The Broad Institute Genome Sequencing Center for Infectious Disease"/>
            <person name="Wu L."/>
            <person name="Ma J."/>
        </authorList>
    </citation>
    <scope>NUCLEOTIDE SEQUENCE [LARGE SCALE GENOMIC DNA]</scope>
    <source>
        <strain evidence="6">CGMCC 1.3240</strain>
    </source>
</reference>
<dbReference type="SUPFAM" id="SSF46785">
    <property type="entry name" value="Winged helix' DNA-binding domain"/>
    <property type="match status" value="1"/>
</dbReference>
<dbReference type="CDD" id="cd07377">
    <property type="entry name" value="WHTH_GntR"/>
    <property type="match status" value="1"/>
</dbReference>
<name>A0ABW0W656_9BACL</name>
<keyword evidence="6" id="KW-1185">Reference proteome</keyword>
<organism evidence="5 6">
    <name type="scientific">Paenibacillus solisilvae</name>
    <dbReference type="NCBI Taxonomy" id="2486751"/>
    <lineage>
        <taxon>Bacteria</taxon>
        <taxon>Bacillati</taxon>
        <taxon>Bacillota</taxon>
        <taxon>Bacilli</taxon>
        <taxon>Bacillales</taxon>
        <taxon>Paenibacillaceae</taxon>
        <taxon>Paenibacillus</taxon>
    </lineage>
</organism>
<sequence>MKPIGKNNRKFEDVLIQIKDEIVLKNLKPGDKLLPEREMSETLQVSRTSVREALRILEFFDVIQSKPGEGTTIRKPNIANLLANFFPFFLLPTSINIELLEARKVLEGGIAALAAEKRTHQDIEKMLEALEGLLSDDLDIQIQSDLDFHQAMSHAANNKTLSDILFVVSDVFAKNLQSNRLHLFKMPGAKEMLYAQHESVIEAIAAGDGEKAREALEQSLDFAIERINHSKLHKTLGNNH</sequence>
<dbReference type="InterPro" id="IPR036388">
    <property type="entry name" value="WH-like_DNA-bd_sf"/>
</dbReference>
<keyword evidence="2" id="KW-0238">DNA-binding</keyword>
<dbReference type="SUPFAM" id="SSF48008">
    <property type="entry name" value="GntR ligand-binding domain-like"/>
    <property type="match status" value="1"/>
</dbReference>
<dbReference type="SMART" id="SM00895">
    <property type="entry name" value="FCD"/>
    <property type="match status" value="1"/>
</dbReference>
<gene>
    <name evidence="5" type="ORF">ACFPYJ_30290</name>
</gene>
<keyword evidence="3" id="KW-0804">Transcription</keyword>
<dbReference type="InterPro" id="IPR000524">
    <property type="entry name" value="Tscrpt_reg_HTH_GntR"/>
</dbReference>
<dbReference type="Gene3D" id="1.20.120.530">
    <property type="entry name" value="GntR ligand-binding domain-like"/>
    <property type="match status" value="1"/>
</dbReference>
<evidence type="ECO:0000313" key="6">
    <source>
        <dbReference type="Proteomes" id="UP001596047"/>
    </source>
</evidence>
<evidence type="ECO:0000256" key="2">
    <source>
        <dbReference type="ARBA" id="ARBA00023125"/>
    </source>
</evidence>
<protein>
    <submittedName>
        <fullName evidence="5">FadR/GntR family transcriptional regulator</fullName>
    </submittedName>
</protein>
<dbReference type="InterPro" id="IPR011711">
    <property type="entry name" value="GntR_C"/>
</dbReference>
<accession>A0ABW0W656</accession>
<evidence type="ECO:0000256" key="3">
    <source>
        <dbReference type="ARBA" id="ARBA00023163"/>
    </source>
</evidence>
<dbReference type="PROSITE" id="PS50949">
    <property type="entry name" value="HTH_GNTR"/>
    <property type="match status" value="1"/>
</dbReference>
<dbReference type="RefSeq" id="WP_379191982.1">
    <property type="nucleotide sequence ID" value="NZ_JBHSOW010000121.1"/>
</dbReference>
<dbReference type="PANTHER" id="PTHR43537">
    <property type="entry name" value="TRANSCRIPTIONAL REGULATOR, GNTR FAMILY"/>
    <property type="match status" value="1"/>
</dbReference>
<evidence type="ECO:0000313" key="5">
    <source>
        <dbReference type="EMBL" id="MFC5653330.1"/>
    </source>
</evidence>
<evidence type="ECO:0000256" key="1">
    <source>
        <dbReference type="ARBA" id="ARBA00023015"/>
    </source>
</evidence>
<feature type="domain" description="HTH gntR-type" evidence="4">
    <location>
        <begin position="8"/>
        <end position="76"/>
    </location>
</feature>
<keyword evidence="1" id="KW-0805">Transcription regulation</keyword>
<dbReference type="Pfam" id="PF07729">
    <property type="entry name" value="FCD"/>
    <property type="match status" value="1"/>
</dbReference>
<dbReference type="SMART" id="SM00345">
    <property type="entry name" value="HTH_GNTR"/>
    <property type="match status" value="1"/>
</dbReference>
<dbReference type="InterPro" id="IPR036390">
    <property type="entry name" value="WH_DNA-bd_sf"/>
</dbReference>
<dbReference type="EMBL" id="JBHSOW010000121">
    <property type="protein sequence ID" value="MFC5653330.1"/>
    <property type="molecule type" value="Genomic_DNA"/>
</dbReference>
<proteinExistence type="predicted"/>
<dbReference type="PANTHER" id="PTHR43537:SF5">
    <property type="entry name" value="UXU OPERON TRANSCRIPTIONAL REGULATOR"/>
    <property type="match status" value="1"/>
</dbReference>